<feature type="region of interest" description="Disordered" evidence="1">
    <location>
        <begin position="274"/>
        <end position="318"/>
    </location>
</feature>
<evidence type="ECO:0000313" key="2">
    <source>
        <dbReference type="EMBL" id="JAG01005.1"/>
    </source>
</evidence>
<organism evidence="2">
    <name type="scientific">Lygus hesperus</name>
    <name type="common">Western plant bug</name>
    <dbReference type="NCBI Taxonomy" id="30085"/>
    <lineage>
        <taxon>Eukaryota</taxon>
        <taxon>Metazoa</taxon>
        <taxon>Ecdysozoa</taxon>
        <taxon>Arthropoda</taxon>
        <taxon>Hexapoda</taxon>
        <taxon>Insecta</taxon>
        <taxon>Pterygota</taxon>
        <taxon>Neoptera</taxon>
        <taxon>Paraneoptera</taxon>
        <taxon>Hemiptera</taxon>
        <taxon>Heteroptera</taxon>
        <taxon>Panheteroptera</taxon>
        <taxon>Cimicomorpha</taxon>
        <taxon>Miridae</taxon>
        <taxon>Mirini</taxon>
        <taxon>Lygus</taxon>
    </lineage>
</organism>
<dbReference type="EMBL" id="GBHO01042599">
    <property type="protein sequence ID" value="JAG01005.1"/>
    <property type="molecule type" value="Transcribed_RNA"/>
</dbReference>
<keyword evidence="2" id="KW-0489">Methyltransferase</keyword>
<feature type="non-terminal residue" evidence="2">
    <location>
        <position position="318"/>
    </location>
</feature>
<accession>A0A0A9W815</accession>
<name>A0A0A9W815_LYGHE</name>
<proteinExistence type="predicted"/>
<reference evidence="2" key="1">
    <citation type="journal article" date="2014" name="PLoS ONE">
        <title>Transcriptome-Based Identification of ABC Transporters in the Western Tarnished Plant Bug Lygus hesperus.</title>
        <authorList>
            <person name="Hull J.J."/>
            <person name="Chaney K."/>
            <person name="Geib S.M."/>
            <person name="Fabrick J.A."/>
            <person name="Brent C.S."/>
            <person name="Walsh D."/>
            <person name="Lavine L.C."/>
        </authorList>
    </citation>
    <scope>NUCLEOTIDE SEQUENCE</scope>
</reference>
<feature type="non-terminal residue" evidence="2">
    <location>
        <position position="1"/>
    </location>
</feature>
<keyword evidence="2" id="KW-0808">Transferase</keyword>
<feature type="compositionally biased region" description="Polar residues" evidence="1">
    <location>
        <begin position="301"/>
        <end position="318"/>
    </location>
</feature>
<gene>
    <name evidence="2" type="primary">glyA_5</name>
    <name evidence="2" type="ORF">CM83_15918</name>
</gene>
<dbReference type="GO" id="GO:0032259">
    <property type="term" value="P:methylation"/>
    <property type="evidence" value="ECO:0007669"/>
    <property type="project" value="UniProtKB-KW"/>
</dbReference>
<reference evidence="2" key="2">
    <citation type="submission" date="2014-07" db="EMBL/GenBank/DDBJ databases">
        <authorList>
            <person name="Hull J."/>
        </authorList>
    </citation>
    <scope>NUCLEOTIDE SEQUENCE</scope>
</reference>
<evidence type="ECO:0000256" key="1">
    <source>
        <dbReference type="SAM" id="MobiDB-lite"/>
    </source>
</evidence>
<sequence>EAADVHTARQTAGNGIVQPYVIAIGTLDNVSHCLVNYLDISIRCSDIIEAVDFCFKIFFVLNFEYPPQSRHIWQSIELVCYDLRVSNFVLAARALGQSCQQYLKRVEGGSRSRDSELIPVNVHVEKIKADGYDVLVRNKELNEEQYVQLSVPKLYSYISNGKEYVAALISRSKVDENRLLESDAGLQVGKFTEIPHGTLSESQLVDDDSYQIEIVPPPEDNYVIPSSSSKSLFDPVEETSSSEIQSSLPIITSASSSGSLGHLVGPLQKLVSPQKLISPLPPSPQTSPLKFGPLLPKTATPVKSTRKVGSSFQTPKKS</sequence>
<dbReference type="GO" id="GO:0008168">
    <property type="term" value="F:methyltransferase activity"/>
    <property type="evidence" value="ECO:0007669"/>
    <property type="project" value="UniProtKB-KW"/>
</dbReference>
<protein>
    <submittedName>
        <fullName evidence="2">Serine hydroxymethyltransferase</fullName>
    </submittedName>
</protein>
<dbReference type="AlphaFoldDB" id="A0A0A9W815"/>